<comment type="caution">
    <text evidence="2">The sequence shown here is derived from an EMBL/GenBank/DDBJ whole genome shotgun (WGS) entry which is preliminary data.</text>
</comment>
<feature type="compositionally biased region" description="Pro residues" evidence="1">
    <location>
        <begin position="1"/>
        <end position="13"/>
    </location>
</feature>
<dbReference type="RefSeq" id="XP_058305129.1">
    <property type="nucleotide sequence ID" value="XM_058455141.1"/>
</dbReference>
<reference evidence="2" key="2">
    <citation type="journal article" date="2023" name="IMA Fungus">
        <title>Comparative genomic study of the Penicillium genus elucidates a diverse pangenome and 15 lateral gene transfer events.</title>
        <authorList>
            <person name="Petersen C."/>
            <person name="Sorensen T."/>
            <person name="Nielsen M.R."/>
            <person name="Sondergaard T.E."/>
            <person name="Sorensen J.L."/>
            <person name="Fitzpatrick D.A."/>
            <person name="Frisvad J.C."/>
            <person name="Nielsen K.L."/>
        </authorList>
    </citation>
    <scope>NUCLEOTIDE SEQUENCE</scope>
    <source>
        <strain evidence="2">IBT 15544</strain>
    </source>
</reference>
<evidence type="ECO:0000313" key="2">
    <source>
        <dbReference type="EMBL" id="KAJ5194641.1"/>
    </source>
</evidence>
<keyword evidence="3" id="KW-1185">Reference proteome</keyword>
<organism evidence="2 3">
    <name type="scientific">Penicillium cinerascens</name>
    <dbReference type="NCBI Taxonomy" id="70096"/>
    <lineage>
        <taxon>Eukaryota</taxon>
        <taxon>Fungi</taxon>
        <taxon>Dikarya</taxon>
        <taxon>Ascomycota</taxon>
        <taxon>Pezizomycotina</taxon>
        <taxon>Eurotiomycetes</taxon>
        <taxon>Eurotiomycetidae</taxon>
        <taxon>Eurotiales</taxon>
        <taxon>Aspergillaceae</taxon>
        <taxon>Penicillium</taxon>
    </lineage>
</organism>
<proteinExistence type="predicted"/>
<evidence type="ECO:0000256" key="1">
    <source>
        <dbReference type="SAM" id="MobiDB-lite"/>
    </source>
</evidence>
<name>A0A9W9JHW0_9EURO</name>
<accession>A0A9W9JHW0</accession>
<dbReference type="GeneID" id="83182442"/>
<feature type="region of interest" description="Disordered" evidence="1">
    <location>
        <begin position="1"/>
        <end position="22"/>
    </location>
</feature>
<dbReference type="AlphaFoldDB" id="A0A9W9JHW0"/>
<protein>
    <submittedName>
        <fullName evidence="2">Uncharacterized protein</fullName>
    </submittedName>
</protein>
<gene>
    <name evidence="2" type="ORF">N7498_008079</name>
</gene>
<sequence>MEVKPPPTCPPMSPSDYPEIPTRTPRATIEKMRALCIDGNLLEFREVFDLLRPHPVSQDFEIREFYEVMVEAIKRENVWRNLIGQGNVAMRDKASSMRRREMVLRSSRAIMDGIVHIDRDHHV</sequence>
<dbReference type="EMBL" id="JAPQKR010000015">
    <property type="protein sequence ID" value="KAJ5194641.1"/>
    <property type="molecule type" value="Genomic_DNA"/>
</dbReference>
<evidence type="ECO:0000313" key="3">
    <source>
        <dbReference type="Proteomes" id="UP001150904"/>
    </source>
</evidence>
<dbReference type="Proteomes" id="UP001150904">
    <property type="component" value="Unassembled WGS sequence"/>
</dbReference>
<reference evidence="2" key="1">
    <citation type="submission" date="2022-12" db="EMBL/GenBank/DDBJ databases">
        <authorList>
            <person name="Petersen C."/>
        </authorList>
    </citation>
    <scope>NUCLEOTIDE SEQUENCE</scope>
    <source>
        <strain evidence="2">IBT 15544</strain>
    </source>
</reference>